<reference evidence="1 2" key="1">
    <citation type="journal article" date="2022" name="Allergy">
        <title>Genome assembly and annotation of Periplaneta americana reveal a comprehensive cockroach allergen profile.</title>
        <authorList>
            <person name="Wang L."/>
            <person name="Xiong Q."/>
            <person name="Saelim N."/>
            <person name="Wang L."/>
            <person name="Nong W."/>
            <person name="Wan A.T."/>
            <person name="Shi M."/>
            <person name="Liu X."/>
            <person name="Cao Q."/>
            <person name="Hui J.H.L."/>
            <person name="Sookrung N."/>
            <person name="Leung T.F."/>
            <person name="Tungtrongchitr A."/>
            <person name="Tsui S.K.W."/>
        </authorList>
    </citation>
    <scope>NUCLEOTIDE SEQUENCE [LARGE SCALE GENOMIC DNA]</scope>
    <source>
        <strain evidence="1">PWHHKU_190912</strain>
    </source>
</reference>
<evidence type="ECO:0000313" key="1">
    <source>
        <dbReference type="EMBL" id="KAJ4439372.1"/>
    </source>
</evidence>
<dbReference type="Proteomes" id="UP001148838">
    <property type="component" value="Unassembled WGS sequence"/>
</dbReference>
<gene>
    <name evidence="1" type="ORF">ANN_07494</name>
</gene>
<accession>A0ABQ8T0E1</accession>
<sequence length="84" mass="9558">MALRDLVEGDCGGTNSLVRLTSHFVQDRGLKEEGLRHPFPHGDGFSNTDSDQGNQFMSNFTFELMIRENFVQHPSQLKKKYANN</sequence>
<comment type="caution">
    <text evidence="1">The sequence shown here is derived from an EMBL/GenBank/DDBJ whole genome shotgun (WGS) entry which is preliminary data.</text>
</comment>
<organism evidence="1 2">
    <name type="scientific">Periplaneta americana</name>
    <name type="common">American cockroach</name>
    <name type="synonym">Blatta americana</name>
    <dbReference type="NCBI Taxonomy" id="6978"/>
    <lineage>
        <taxon>Eukaryota</taxon>
        <taxon>Metazoa</taxon>
        <taxon>Ecdysozoa</taxon>
        <taxon>Arthropoda</taxon>
        <taxon>Hexapoda</taxon>
        <taxon>Insecta</taxon>
        <taxon>Pterygota</taxon>
        <taxon>Neoptera</taxon>
        <taxon>Polyneoptera</taxon>
        <taxon>Dictyoptera</taxon>
        <taxon>Blattodea</taxon>
        <taxon>Blattoidea</taxon>
        <taxon>Blattidae</taxon>
        <taxon>Blattinae</taxon>
        <taxon>Periplaneta</taxon>
    </lineage>
</organism>
<proteinExistence type="predicted"/>
<evidence type="ECO:0000313" key="2">
    <source>
        <dbReference type="Proteomes" id="UP001148838"/>
    </source>
</evidence>
<protein>
    <submittedName>
        <fullName evidence="1">Uncharacterized protein</fullName>
    </submittedName>
</protein>
<name>A0ABQ8T0E1_PERAM</name>
<keyword evidence="2" id="KW-1185">Reference proteome</keyword>
<dbReference type="EMBL" id="JAJSOF020000017">
    <property type="protein sequence ID" value="KAJ4439372.1"/>
    <property type="molecule type" value="Genomic_DNA"/>
</dbReference>